<proteinExistence type="predicted"/>
<dbReference type="AlphaFoldDB" id="A0A8J4YT92"/>
<keyword evidence="1" id="KW-0472">Membrane</keyword>
<feature type="transmembrane region" description="Helical" evidence="1">
    <location>
        <begin position="7"/>
        <end position="32"/>
    </location>
</feature>
<keyword evidence="3" id="KW-1185">Reference proteome</keyword>
<accession>A0A8J4YT92</accession>
<feature type="transmembrane region" description="Helical" evidence="1">
    <location>
        <begin position="134"/>
        <end position="160"/>
    </location>
</feature>
<gene>
    <name evidence="2" type="ORF">GWK47_028284</name>
</gene>
<dbReference type="Proteomes" id="UP000770661">
    <property type="component" value="Unassembled WGS sequence"/>
</dbReference>
<evidence type="ECO:0000313" key="2">
    <source>
        <dbReference type="EMBL" id="KAG0730421.1"/>
    </source>
</evidence>
<reference evidence="2" key="1">
    <citation type="submission" date="2020-07" db="EMBL/GenBank/DDBJ databases">
        <title>The High-quality genome of the commercially important snow crab, Chionoecetes opilio.</title>
        <authorList>
            <person name="Jeong J.-H."/>
            <person name="Ryu S."/>
        </authorList>
    </citation>
    <scope>NUCLEOTIDE SEQUENCE</scope>
    <source>
        <strain evidence="2">MADBK_172401_WGS</strain>
        <tissue evidence="2">Digestive gland</tissue>
    </source>
</reference>
<evidence type="ECO:0000313" key="3">
    <source>
        <dbReference type="Proteomes" id="UP000770661"/>
    </source>
</evidence>
<dbReference type="EMBL" id="JACEEZ010000211">
    <property type="protein sequence ID" value="KAG0730421.1"/>
    <property type="molecule type" value="Genomic_DNA"/>
</dbReference>
<sequence length="170" mass="19935">MGSKLRCLANCGVVLGVMDLLHGLATLAFYGYQYGSHYNCHWNHGIRWCRYYLQETNHSTRVSYGLAEGVICTIFAIFLIIALTKYKWWLAWSWLLKALAVVALNGYFIIVWVMETSRYYHQFWDRHNYDQNQVFLLAGIVLTLIELVIMFTFCCVVGSFTHKPRLFLHY</sequence>
<comment type="caution">
    <text evidence="2">The sequence shown here is derived from an EMBL/GenBank/DDBJ whole genome shotgun (WGS) entry which is preliminary data.</text>
</comment>
<keyword evidence="1" id="KW-1133">Transmembrane helix</keyword>
<evidence type="ECO:0000256" key="1">
    <source>
        <dbReference type="SAM" id="Phobius"/>
    </source>
</evidence>
<feature type="transmembrane region" description="Helical" evidence="1">
    <location>
        <begin position="94"/>
        <end position="114"/>
    </location>
</feature>
<dbReference type="OrthoDB" id="6344628at2759"/>
<name>A0A8J4YT92_CHIOP</name>
<organism evidence="2 3">
    <name type="scientific">Chionoecetes opilio</name>
    <name type="common">Atlantic snow crab</name>
    <name type="synonym">Cancer opilio</name>
    <dbReference type="NCBI Taxonomy" id="41210"/>
    <lineage>
        <taxon>Eukaryota</taxon>
        <taxon>Metazoa</taxon>
        <taxon>Ecdysozoa</taxon>
        <taxon>Arthropoda</taxon>
        <taxon>Crustacea</taxon>
        <taxon>Multicrustacea</taxon>
        <taxon>Malacostraca</taxon>
        <taxon>Eumalacostraca</taxon>
        <taxon>Eucarida</taxon>
        <taxon>Decapoda</taxon>
        <taxon>Pleocyemata</taxon>
        <taxon>Brachyura</taxon>
        <taxon>Eubrachyura</taxon>
        <taxon>Majoidea</taxon>
        <taxon>Majidae</taxon>
        <taxon>Chionoecetes</taxon>
    </lineage>
</organism>
<feature type="transmembrane region" description="Helical" evidence="1">
    <location>
        <begin position="62"/>
        <end position="82"/>
    </location>
</feature>
<protein>
    <submittedName>
        <fullName evidence="2">Uncharacterized protein</fullName>
    </submittedName>
</protein>
<keyword evidence="1" id="KW-0812">Transmembrane</keyword>